<keyword evidence="2" id="KW-1185">Reference proteome</keyword>
<evidence type="ECO:0000313" key="1">
    <source>
        <dbReference type="EMBL" id="ARM74769.1"/>
    </source>
</evidence>
<accession>A0A1W6JWZ6</accession>
<dbReference type="KEGG" id="aman:B6F84_01165"/>
<sequence>MVTKFLFITKDKKFYFDGKKIKEVKSLDDLNGVKIIFARPMIVYDIDKIGLAYFEENYGNLVVGDYTVQNLIDIILSYNFIVYVDHGSKSISLISESKGGVIISLNYSALDFLRYFFAKVPKGILLESTDFDFINN</sequence>
<organism evidence="1 2">
    <name type="scientific">Acidianus manzaensis</name>
    <dbReference type="NCBI Taxonomy" id="282676"/>
    <lineage>
        <taxon>Archaea</taxon>
        <taxon>Thermoproteota</taxon>
        <taxon>Thermoprotei</taxon>
        <taxon>Sulfolobales</taxon>
        <taxon>Sulfolobaceae</taxon>
        <taxon>Acidianus</taxon>
    </lineage>
</organism>
<dbReference type="RefSeq" id="WP_148690520.1">
    <property type="nucleotide sequence ID" value="NZ_CP020477.1"/>
</dbReference>
<name>A0A1W6JWZ6_9CREN</name>
<dbReference type="GeneID" id="41589485"/>
<proteinExistence type="predicted"/>
<protein>
    <submittedName>
        <fullName evidence="1">Uncharacterized protein</fullName>
    </submittedName>
</protein>
<evidence type="ECO:0000313" key="2">
    <source>
        <dbReference type="Proteomes" id="UP000193404"/>
    </source>
</evidence>
<dbReference type="Proteomes" id="UP000193404">
    <property type="component" value="Chromosome"/>
</dbReference>
<dbReference type="AlphaFoldDB" id="A0A1W6JWZ6"/>
<dbReference type="OrthoDB" id="38668at2157"/>
<dbReference type="EMBL" id="CP020477">
    <property type="protein sequence ID" value="ARM74769.1"/>
    <property type="molecule type" value="Genomic_DNA"/>
</dbReference>
<gene>
    <name evidence="1" type="ORF">B6F84_01165</name>
</gene>
<reference evidence="1 2" key="1">
    <citation type="submission" date="2017-03" db="EMBL/GenBank/DDBJ databases">
        <title>Sulfur activation and transportation mechanism of thermophilic Archaea Acidianus manzaensis YN-25.</title>
        <authorList>
            <person name="Ma Y."/>
            <person name="Yang Y."/>
            <person name="Xia J."/>
        </authorList>
    </citation>
    <scope>NUCLEOTIDE SEQUENCE [LARGE SCALE GENOMIC DNA]</scope>
    <source>
        <strain evidence="1 2">YN-25</strain>
    </source>
</reference>